<proteinExistence type="inferred from homology"/>
<reference evidence="6" key="2">
    <citation type="submission" date="2025-09" db="UniProtKB">
        <authorList>
            <consortium name="Ensembl"/>
        </authorList>
    </citation>
    <scope>IDENTIFICATION</scope>
</reference>
<dbReference type="Pfam" id="PF00787">
    <property type="entry name" value="PX"/>
    <property type="match status" value="1"/>
</dbReference>
<dbReference type="InterPro" id="IPR001683">
    <property type="entry name" value="PX_dom"/>
</dbReference>
<evidence type="ECO:0000313" key="7">
    <source>
        <dbReference type="Proteomes" id="UP000472277"/>
    </source>
</evidence>
<dbReference type="GO" id="GO:0035091">
    <property type="term" value="F:phosphatidylinositol binding"/>
    <property type="evidence" value="ECO:0007669"/>
    <property type="project" value="InterPro"/>
</dbReference>
<dbReference type="PANTHER" id="PTHR22775">
    <property type="entry name" value="SORTING NEXIN"/>
    <property type="match status" value="1"/>
</dbReference>
<protein>
    <submittedName>
        <fullName evidence="6">Sorting nexin 19a</fullName>
    </submittedName>
</protein>
<evidence type="ECO:0000256" key="2">
    <source>
        <dbReference type="SAM" id="MobiDB-lite"/>
    </source>
</evidence>
<feature type="domain" description="PXA" evidence="5">
    <location>
        <begin position="94"/>
        <end position="283"/>
    </location>
</feature>
<dbReference type="InterPro" id="IPR036871">
    <property type="entry name" value="PX_dom_sf"/>
</dbReference>
<dbReference type="Pfam" id="PF02194">
    <property type="entry name" value="PXA"/>
    <property type="match status" value="1"/>
</dbReference>
<dbReference type="Ensembl" id="ENSSTUT00000100955.1">
    <property type="protein sequence ID" value="ENSSTUP00000094264.1"/>
    <property type="gene ID" value="ENSSTUG00000042058.1"/>
</dbReference>
<keyword evidence="7" id="KW-1185">Reference proteome</keyword>
<dbReference type="PROSITE" id="PS51207">
    <property type="entry name" value="PXA"/>
    <property type="match status" value="1"/>
</dbReference>
<dbReference type="SMART" id="SM00313">
    <property type="entry name" value="PXA"/>
    <property type="match status" value="1"/>
</dbReference>
<dbReference type="Pfam" id="PF08628">
    <property type="entry name" value="Nexin_C"/>
    <property type="match status" value="1"/>
</dbReference>
<keyword evidence="3" id="KW-1133">Transmembrane helix</keyword>
<dbReference type="PANTHER" id="PTHR22775:SF33">
    <property type="entry name" value="SNX19A PROTEIN"/>
    <property type="match status" value="1"/>
</dbReference>
<dbReference type="SMART" id="SM00312">
    <property type="entry name" value="PX"/>
    <property type="match status" value="1"/>
</dbReference>
<keyword evidence="3" id="KW-0472">Membrane</keyword>
<feature type="compositionally biased region" description="Polar residues" evidence="2">
    <location>
        <begin position="304"/>
        <end position="331"/>
    </location>
</feature>
<reference evidence="6" key="1">
    <citation type="submission" date="2025-08" db="UniProtKB">
        <authorList>
            <consortium name="Ensembl"/>
        </authorList>
    </citation>
    <scope>IDENTIFICATION</scope>
</reference>
<organism evidence="6 7">
    <name type="scientific">Salmo trutta</name>
    <name type="common">Brown trout</name>
    <dbReference type="NCBI Taxonomy" id="8032"/>
    <lineage>
        <taxon>Eukaryota</taxon>
        <taxon>Metazoa</taxon>
        <taxon>Chordata</taxon>
        <taxon>Craniata</taxon>
        <taxon>Vertebrata</taxon>
        <taxon>Euteleostomi</taxon>
        <taxon>Actinopterygii</taxon>
        <taxon>Neopterygii</taxon>
        <taxon>Teleostei</taxon>
        <taxon>Protacanthopterygii</taxon>
        <taxon>Salmoniformes</taxon>
        <taxon>Salmonidae</taxon>
        <taxon>Salmoninae</taxon>
        <taxon>Salmo</taxon>
    </lineage>
</organism>
<dbReference type="PROSITE" id="PS50195">
    <property type="entry name" value="PX"/>
    <property type="match status" value="1"/>
</dbReference>
<evidence type="ECO:0000259" key="4">
    <source>
        <dbReference type="PROSITE" id="PS50195"/>
    </source>
</evidence>
<gene>
    <name evidence="6" type="primary">SNX19</name>
    <name evidence="6" type="synonym">LOC115166267</name>
</gene>
<evidence type="ECO:0000256" key="3">
    <source>
        <dbReference type="SAM" id="Phobius"/>
    </source>
</evidence>
<dbReference type="Proteomes" id="UP000472277">
    <property type="component" value="Chromosome 28"/>
</dbReference>
<dbReference type="Gene3D" id="3.30.1520.10">
    <property type="entry name" value="Phox-like domain"/>
    <property type="match status" value="1"/>
</dbReference>
<evidence type="ECO:0000313" key="6">
    <source>
        <dbReference type="Ensembl" id="ENSSTUP00000094264.1"/>
    </source>
</evidence>
<dbReference type="InParanoid" id="A0A674DFA7"/>
<sequence>MPPSEGPGPNPNHWALSELLGQRRLVVLGVLVAWMVLFHLLVNVWLLCLFTSLLVVLGGWLGSRAALDANSLLHLEHFVPLGRSQPALHSPESEWRLDHEIHSAVHKAIRDFVSSWYHTMLTEEEGLGEFEHIMRDAMLDSVMELKERARCVDRRALVQRTLELCGCHLQSYMTAREMMTQAEARLGMQDRDSSSTPSLWELYSQADAPHPALASPATELSYSRAVVDLLMQVLVPFPHLETRTGRYMVGELITCNVLLPLVSRVSDPDWLNLTIVDLFTKAKESPDESLDELPDTLVQLHRSQTQQELWTRTRSTSWLQTPRDQNESSNSPTPPKPATPDSLESMESYHTAVPDLKEETRQYCGAILPMPCIGSSIKINSCHASMDLLRSCSGGSRLYQGVDSDLESPLTESNQLSVESLDQMDSEEDQTDSFCDCTSPTNFCSVFEDEPPGCFGNLKVLGPKVSDQPHWPAGMAEELHPHCPVPPGRLSLTPFSFEPLSSPDGPVLIQNLRITGAVTAKEHRSTGSHPYTLYTVKYETVVDSESLGTLQPVAYHTVNRRYSDFLHLQTRLEEKPDLKKMIKNVKGPKKIFPDLPFGNPDIDKVEVRKGQLDTFLKQLCTIPETANSDEMQEFLALHTDASTAFEKKPFVMSRIDKMMANAVDTLKTAFPRAEDDLDGEPAEVRNAPEGRKRSVRLRFSSKVAPALNIPEIQPKVIYCFNEGSTVFHGLSLSGLEGFIKDQEALLYAPQEKEADGRRFSVLPGKDRKGGGGRERKLRGTDTAVADVALNILCLLMKDQWSWLCTENIQKTIRLLFGTFIERWLDVGMAHLTSAPCWVIYLQVMQEAVWPGGVLPDGPRPDRSLIQREETRQQCLHCLTQLLPGQCLHCLTQLLPGQCLHCLTQLLPGQCLHCLTQLLPGQCLHCLTQLLPGQCLHCLTQPLPGQCLHCLTQLLPGQCLHCLTQLLPGQCLHCLTQLLPGQCLHCLTQLLPGQCLHCLTQLLPGQCLHCLTQLLPGQCLHCLTQLLPGQCLHCLHNYYQPPR</sequence>
<dbReference type="AlphaFoldDB" id="A0A674DFA7"/>
<feature type="transmembrane region" description="Helical" evidence="3">
    <location>
        <begin position="20"/>
        <end position="37"/>
    </location>
</feature>
<comment type="similarity">
    <text evidence="1">Belongs to the sorting nexin family.</text>
</comment>
<feature type="transmembrane region" description="Helical" evidence="3">
    <location>
        <begin position="44"/>
        <end position="62"/>
    </location>
</feature>
<feature type="region of interest" description="Disordered" evidence="2">
    <location>
        <begin position="304"/>
        <end position="348"/>
    </location>
</feature>
<evidence type="ECO:0000259" key="5">
    <source>
        <dbReference type="PROSITE" id="PS51207"/>
    </source>
</evidence>
<dbReference type="GeneTree" id="ENSGT00950000182856"/>
<dbReference type="OMA" id="QESWTTC"/>
<evidence type="ECO:0000256" key="1">
    <source>
        <dbReference type="ARBA" id="ARBA00010883"/>
    </source>
</evidence>
<keyword evidence="3" id="KW-0812">Transmembrane</keyword>
<name>A0A674DFA7_SALTR</name>
<dbReference type="SUPFAM" id="SSF64268">
    <property type="entry name" value="PX domain"/>
    <property type="match status" value="1"/>
</dbReference>
<dbReference type="InterPro" id="IPR003114">
    <property type="entry name" value="Phox_assoc"/>
</dbReference>
<feature type="domain" description="PX" evidence="4">
    <location>
        <begin position="512"/>
        <end position="642"/>
    </location>
</feature>
<dbReference type="InterPro" id="IPR013937">
    <property type="entry name" value="Sorting_nexin_C"/>
</dbReference>
<dbReference type="InterPro" id="IPR037909">
    <property type="entry name" value="SNX19_PX"/>
</dbReference>
<accession>A0A674DFA7</accession>
<dbReference type="CDD" id="cd06893">
    <property type="entry name" value="PX_SNX19"/>
    <property type="match status" value="1"/>
</dbReference>